<feature type="compositionally biased region" description="Gly residues" evidence="1">
    <location>
        <begin position="238"/>
        <end position="247"/>
    </location>
</feature>
<dbReference type="InterPro" id="IPR038696">
    <property type="entry name" value="IalB_sf"/>
</dbReference>
<proteinExistence type="predicted"/>
<dbReference type="Proteomes" id="UP001432046">
    <property type="component" value="Chromosome"/>
</dbReference>
<reference evidence="4" key="3">
    <citation type="submission" date="2024-03" db="EMBL/GenBank/DDBJ databases">
        <authorList>
            <person name="Bromfield E.S.P."/>
            <person name="Cloutier S."/>
        </authorList>
    </citation>
    <scope>NUCLEOTIDE SEQUENCE</scope>
    <source>
        <strain evidence="4">5S5</strain>
    </source>
</reference>
<accession>A0A974A4T6</accession>
<feature type="compositionally biased region" description="Low complexity" evidence="1">
    <location>
        <begin position="216"/>
        <end position="228"/>
    </location>
</feature>
<evidence type="ECO:0000256" key="1">
    <source>
        <dbReference type="SAM" id="MobiDB-lite"/>
    </source>
</evidence>
<protein>
    <submittedName>
        <fullName evidence="3">Invasion associated locus B family protein</fullName>
    </submittedName>
</protein>
<evidence type="ECO:0000313" key="5">
    <source>
        <dbReference type="Proteomes" id="UP001432046"/>
    </source>
</evidence>
<dbReference type="EMBL" id="JAAOLE020000001">
    <property type="protein sequence ID" value="NVI47609.1"/>
    <property type="molecule type" value="Genomic_DNA"/>
</dbReference>
<feature type="signal peptide" evidence="2">
    <location>
        <begin position="1"/>
        <end position="26"/>
    </location>
</feature>
<gene>
    <name evidence="3" type="ORF">HAP48_032540</name>
    <name evidence="4" type="ORF">WDK88_13850</name>
</gene>
<organism evidence="3">
    <name type="scientific">Bradyrhizobium septentrionale</name>
    <dbReference type="NCBI Taxonomy" id="1404411"/>
    <lineage>
        <taxon>Bacteria</taxon>
        <taxon>Pseudomonadati</taxon>
        <taxon>Pseudomonadota</taxon>
        <taxon>Alphaproteobacteria</taxon>
        <taxon>Hyphomicrobiales</taxon>
        <taxon>Nitrobacteraceae</taxon>
        <taxon>Bradyrhizobium</taxon>
    </lineage>
</organism>
<keyword evidence="5" id="KW-1185">Reference proteome</keyword>
<evidence type="ECO:0000256" key="2">
    <source>
        <dbReference type="SAM" id="SignalP"/>
    </source>
</evidence>
<dbReference type="Pfam" id="PF06776">
    <property type="entry name" value="IalB"/>
    <property type="match status" value="1"/>
</dbReference>
<dbReference type="AlphaFoldDB" id="A0A974A4T6"/>
<feature type="chain" id="PRO_5037538104" evidence="2">
    <location>
        <begin position="27"/>
        <end position="247"/>
    </location>
</feature>
<feature type="region of interest" description="Disordered" evidence="1">
    <location>
        <begin position="213"/>
        <end position="247"/>
    </location>
</feature>
<keyword evidence="2" id="KW-0732">Signal</keyword>
<reference evidence="3" key="1">
    <citation type="submission" date="2020-06" db="EMBL/GenBank/DDBJ databases">
        <title>Whole Genome Sequence of Bradyrhizobium sp. Strain 1S1.</title>
        <authorList>
            <person name="Bromfield E.S.P."/>
            <person name="Cloutier S."/>
        </authorList>
    </citation>
    <scope>NUCLEOTIDE SEQUENCE [LARGE SCALE GENOMIC DNA]</scope>
    <source>
        <strain evidence="3">1S1</strain>
    </source>
</reference>
<evidence type="ECO:0000313" key="3">
    <source>
        <dbReference type="EMBL" id="NVI47609.1"/>
    </source>
</evidence>
<dbReference type="RefSeq" id="WP_166208324.1">
    <property type="nucleotide sequence ID" value="NZ_CP088285.1"/>
</dbReference>
<dbReference type="InterPro" id="IPR010642">
    <property type="entry name" value="Invasion_prot_B"/>
</dbReference>
<dbReference type="EMBL" id="CP147711">
    <property type="protein sequence ID" value="WXC82581.1"/>
    <property type="molecule type" value="Genomic_DNA"/>
</dbReference>
<reference evidence="4" key="2">
    <citation type="journal article" date="2021" name="Int. J. Syst. Evol. Microbiol.">
        <title>Bradyrhizobium septentrionale sp. nov. (sv. septentrionale) and Bradyrhizobium quebecense sp. nov. (sv. septentrionale) associated with legumes native to Canada possess rearranged symbiosis genes and numerous insertion sequences.</title>
        <authorList>
            <person name="Bromfield E.S.P."/>
            <person name="Cloutier S."/>
        </authorList>
    </citation>
    <scope>NUCLEOTIDE SEQUENCE</scope>
    <source>
        <strain evidence="4">5S5</strain>
    </source>
</reference>
<name>A0A974A4T6_9BRAD</name>
<evidence type="ECO:0000313" key="4">
    <source>
        <dbReference type="EMBL" id="WXC82581.1"/>
    </source>
</evidence>
<dbReference type="Gene3D" id="2.60.40.1880">
    <property type="entry name" value="Invasion associated locus B (IalB) protein"/>
    <property type="match status" value="1"/>
</dbReference>
<sequence length="247" mass="25852">MPKSRLPIIAAWLLPLALAGLSAAIASDPSPGPPGQPGAAPASILPEPARAQSLGFEWASVFAPGKSVAAGDYTRTIRPFLDWTQICDEVRNVRRICYLETISRDDAALLNWRIALTKDGRSMALIMLPRDSSAEVGVAVTFGGFTRIAKPLICDQALCVATFPADSALISLLVREDHATIVFERVGKPIAMMASLRGLMSALTDLSLAAAPGTSARPPAAKPVARRPSTGVVAETSGAGGAWNGVR</sequence>